<dbReference type="GO" id="GO:0035256">
    <property type="term" value="F:G protein-coupled glutamate receptor binding"/>
    <property type="evidence" value="ECO:0007669"/>
    <property type="project" value="InterPro"/>
</dbReference>
<proteinExistence type="inferred from homology"/>
<keyword evidence="2" id="KW-0963">Cytoplasm</keyword>
<evidence type="ECO:0000256" key="3">
    <source>
        <dbReference type="ARBA" id="ARBA00023018"/>
    </source>
</evidence>
<feature type="coiled-coil region" evidence="7">
    <location>
        <begin position="239"/>
        <end position="377"/>
    </location>
</feature>
<dbReference type="InterPro" id="IPR011993">
    <property type="entry name" value="PH-like_dom_sf"/>
</dbReference>
<evidence type="ECO:0000256" key="1">
    <source>
        <dbReference type="ARBA" id="ARBA00004496"/>
    </source>
</evidence>
<dbReference type="FunFam" id="2.30.29.30:FF:000014">
    <property type="entry name" value="Homer homolog 1 (Drosophila)"/>
    <property type="match status" value="1"/>
</dbReference>
<reference evidence="12" key="2">
    <citation type="submission" date="2025-04" db="UniProtKB">
        <authorList>
            <consortium name="RefSeq"/>
        </authorList>
    </citation>
    <scope>IDENTIFICATION</scope>
    <source>
        <tissue evidence="12">Whole body</tissue>
    </source>
</reference>
<feature type="compositionally biased region" description="Low complexity" evidence="8">
    <location>
        <begin position="164"/>
        <end position="182"/>
    </location>
</feature>
<protein>
    <submittedName>
        <fullName evidence="10">Homer 2</fullName>
    </submittedName>
    <submittedName>
        <fullName evidence="12">Homer protein homolog 2</fullName>
    </submittedName>
</protein>
<dbReference type="SMART" id="SM00461">
    <property type="entry name" value="WH1"/>
    <property type="match status" value="1"/>
</dbReference>
<evidence type="ECO:0000313" key="11">
    <source>
        <dbReference type="Proteomes" id="UP000694846"/>
    </source>
</evidence>
<organism evidence="10">
    <name type="scientific">Sipha flava</name>
    <name type="common">yellow sugarcane aphid</name>
    <dbReference type="NCBI Taxonomy" id="143950"/>
    <lineage>
        <taxon>Eukaryota</taxon>
        <taxon>Metazoa</taxon>
        <taxon>Ecdysozoa</taxon>
        <taxon>Arthropoda</taxon>
        <taxon>Hexapoda</taxon>
        <taxon>Insecta</taxon>
        <taxon>Pterygota</taxon>
        <taxon>Neoptera</taxon>
        <taxon>Paraneoptera</taxon>
        <taxon>Hemiptera</taxon>
        <taxon>Sternorrhyncha</taxon>
        <taxon>Aphidomorpha</taxon>
        <taxon>Aphidoidea</taxon>
        <taxon>Aphididae</taxon>
        <taxon>Sipha</taxon>
    </lineage>
</organism>
<dbReference type="CDD" id="cd01206">
    <property type="entry name" value="EVH1_Homer_Vesl"/>
    <property type="match status" value="1"/>
</dbReference>
<feature type="domain" description="WH1" evidence="9">
    <location>
        <begin position="7"/>
        <end position="119"/>
    </location>
</feature>
<gene>
    <name evidence="10" type="primary">HOMER2</name>
    <name evidence="12" type="synonym">LOC112685771</name>
    <name evidence="10" type="ORF">g.3171</name>
</gene>
<evidence type="ECO:0000256" key="5">
    <source>
        <dbReference type="ARBA" id="ARBA00023606"/>
    </source>
</evidence>
<dbReference type="GO" id="GO:0007216">
    <property type="term" value="P:G protein-coupled glutamate receptor signaling pathway"/>
    <property type="evidence" value="ECO:0007669"/>
    <property type="project" value="InterPro"/>
</dbReference>
<dbReference type="PANTHER" id="PTHR10918">
    <property type="entry name" value="HOMER"/>
    <property type="match status" value="1"/>
</dbReference>
<dbReference type="SUPFAM" id="SSF50729">
    <property type="entry name" value="PH domain-like"/>
    <property type="match status" value="1"/>
</dbReference>
<evidence type="ECO:0000256" key="7">
    <source>
        <dbReference type="SAM" id="Coils"/>
    </source>
</evidence>
<accession>A0A2S2QYS9</accession>
<dbReference type="InterPro" id="IPR000697">
    <property type="entry name" value="WH1/EVH1_dom"/>
</dbReference>
<reference evidence="10" key="1">
    <citation type="submission" date="2018-04" db="EMBL/GenBank/DDBJ databases">
        <title>Transcriptome assembly of Sipha flava.</title>
        <authorList>
            <person name="Scully E.D."/>
            <person name="Geib S.M."/>
            <person name="Palmer N.A."/>
            <person name="Koch K."/>
            <person name="Bradshaw J."/>
            <person name="Heng-Moss T."/>
            <person name="Sarath G."/>
        </authorList>
    </citation>
    <scope>NUCLEOTIDE SEQUENCE</scope>
</reference>
<dbReference type="InterPro" id="IPR044100">
    <property type="entry name" value="Homer_EVH1"/>
</dbReference>
<evidence type="ECO:0000256" key="2">
    <source>
        <dbReference type="ARBA" id="ARBA00022490"/>
    </source>
</evidence>
<keyword evidence="4 7" id="KW-0175">Coiled coil</keyword>
<dbReference type="Pfam" id="PF00568">
    <property type="entry name" value="WH1"/>
    <property type="match status" value="1"/>
</dbReference>
<comment type="similarity">
    <text evidence="5">Belongs to the Homer family.</text>
</comment>
<keyword evidence="3" id="KW-0770">Synapse</keyword>
<feature type="compositionally biased region" description="Polar residues" evidence="8">
    <location>
        <begin position="151"/>
        <end position="160"/>
    </location>
</feature>
<evidence type="ECO:0000256" key="6">
    <source>
        <dbReference type="ARBA" id="ARBA00034105"/>
    </source>
</evidence>
<dbReference type="RefSeq" id="XP_025413539.1">
    <property type="nucleotide sequence ID" value="XM_025557754.1"/>
</dbReference>
<comment type="subcellular location">
    <subcellularLocation>
        <location evidence="1">Cytoplasm</location>
    </subcellularLocation>
    <subcellularLocation>
        <location evidence="6">Postsynaptic density</location>
    </subcellularLocation>
</comment>
<dbReference type="AlphaFoldDB" id="A0A2S2QYS9"/>
<dbReference type="OrthoDB" id="9983798at2759"/>
<keyword evidence="11" id="KW-1185">Reference proteome</keyword>
<evidence type="ECO:0000313" key="10">
    <source>
        <dbReference type="EMBL" id="MBY82916.1"/>
    </source>
</evidence>
<evidence type="ECO:0000256" key="8">
    <source>
        <dbReference type="SAM" id="MobiDB-lite"/>
    </source>
</evidence>
<evidence type="ECO:0000259" key="9">
    <source>
        <dbReference type="PROSITE" id="PS50229"/>
    </source>
</evidence>
<evidence type="ECO:0000313" key="12">
    <source>
        <dbReference type="RefSeq" id="XP_025413539.1"/>
    </source>
</evidence>
<dbReference type="EMBL" id="GGMS01013713">
    <property type="protein sequence ID" value="MBY82916.1"/>
    <property type="molecule type" value="Transcribed_RNA"/>
</dbReference>
<dbReference type="InterPro" id="IPR045027">
    <property type="entry name" value="Homer"/>
</dbReference>
<name>A0A2S2QYS9_9HEMI</name>
<feature type="region of interest" description="Disordered" evidence="8">
    <location>
        <begin position="151"/>
        <end position="182"/>
    </location>
</feature>
<dbReference type="Proteomes" id="UP000694846">
    <property type="component" value="Unplaced"/>
</dbReference>
<dbReference type="PROSITE" id="PS50229">
    <property type="entry name" value="WH1"/>
    <property type="match status" value="1"/>
</dbReference>
<dbReference type="Gene3D" id="2.30.29.30">
    <property type="entry name" value="Pleckstrin-homology domain (PH domain)/Phosphotyrosine-binding domain (PTB)"/>
    <property type="match status" value="1"/>
</dbReference>
<dbReference type="GO" id="GO:0014069">
    <property type="term" value="C:postsynaptic density"/>
    <property type="evidence" value="ECO:0007669"/>
    <property type="project" value="UniProtKB-SubCell"/>
</dbReference>
<dbReference type="GO" id="GO:0005737">
    <property type="term" value="C:cytoplasm"/>
    <property type="evidence" value="ECO:0007669"/>
    <property type="project" value="UniProtKB-SubCell"/>
</dbReference>
<evidence type="ECO:0000256" key="4">
    <source>
        <dbReference type="ARBA" id="ARBA00023054"/>
    </source>
</evidence>
<sequence length="412" mass="45997">MAMTSGKDNMGEQPIFTCKAHVFHIDPKTKKSWISASTVAVNVSFFFDSHRALFRIISVEGSKAVVNSTITPNMSFTKTSQKFGQWTDTRANTVYGLGFSSEQELNKFIHKFEEVKEKTRQCPASGPQPIQPNYMSSTTPITSANASPVTTRISQSSDGQSIIEPPNMTPTEPNTTPEDTNSTEQMINQMSKNMIISNANHVGESPKHQVSNDGRLIGGGNSMSESQLKYENERLKLALTHSSANAKKWEIELQTLKNNNLRLTNALQESTANVDEWKRQLQSYKEENQRLKNRYLDGEVAKGGSEVASELKNELTSLRLKVENLDGELKIKNEEIQKLTMNKMPLEEKCKVLSQENAELQAAVSLAQAQLETALAAQESQRRVIDTLNNSLFVRIQELAAIHREMTTAIQT</sequence>